<protein>
    <recommendedName>
        <fullName evidence="3">CARDB domain-containing protein</fullName>
    </recommendedName>
</protein>
<evidence type="ECO:0008006" key="3">
    <source>
        <dbReference type="Google" id="ProtNLM"/>
    </source>
</evidence>
<accession>A0ABV9P4W7</accession>
<evidence type="ECO:0000313" key="1">
    <source>
        <dbReference type="EMBL" id="MFC4740226.1"/>
    </source>
</evidence>
<reference evidence="2" key="1">
    <citation type="journal article" date="2019" name="Int. J. Syst. Evol. Microbiol.">
        <title>The Global Catalogue of Microorganisms (GCM) 10K type strain sequencing project: providing services to taxonomists for standard genome sequencing and annotation.</title>
        <authorList>
            <consortium name="The Broad Institute Genomics Platform"/>
            <consortium name="The Broad Institute Genome Sequencing Center for Infectious Disease"/>
            <person name="Wu L."/>
            <person name="Ma J."/>
        </authorList>
    </citation>
    <scope>NUCLEOTIDE SEQUENCE [LARGE SCALE GENOMIC DNA]</scope>
    <source>
        <strain evidence="2">CCUG 50349</strain>
    </source>
</reference>
<gene>
    <name evidence="1" type="ORF">ACFO3U_09505</name>
</gene>
<name>A0ABV9P4W7_9FLAO</name>
<dbReference type="EMBL" id="JBHSGW010000025">
    <property type="protein sequence ID" value="MFC4740226.1"/>
    <property type="molecule type" value="Genomic_DNA"/>
</dbReference>
<comment type="caution">
    <text evidence="1">The sequence shown here is derived from an EMBL/GenBank/DDBJ whole genome shotgun (WGS) entry which is preliminary data.</text>
</comment>
<dbReference type="Proteomes" id="UP001595885">
    <property type="component" value="Unassembled WGS sequence"/>
</dbReference>
<keyword evidence="2" id="KW-1185">Reference proteome</keyword>
<dbReference type="PROSITE" id="PS51257">
    <property type="entry name" value="PROKAR_LIPOPROTEIN"/>
    <property type="match status" value="1"/>
</dbReference>
<dbReference type="RefSeq" id="WP_379741170.1">
    <property type="nucleotide sequence ID" value="NZ_JBHSGW010000025.1"/>
</dbReference>
<sequence>MKNLHKLLTLIFLSLISCDKDDSPTKVIDLKADITYEMVSQSSATSGTIKIIAHVKNVGNSSFTSSANQQVVNLVVKTPGAADFIVEHLDFTSVPKDEELTFNITRQWNTADEFPQSYELRIVYDPDLFIDGSTDNDDTNQSNDIFLLSGTTINTLFN</sequence>
<organism evidence="1 2">
    <name type="scientific">Flavobacterium ponti</name>
    <dbReference type="NCBI Taxonomy" id="665133"/>
    <lineage>
        <taxon>Bacteria</taxon>
        <taxon>Pseudomonadati</taxon>
        <taxon>Bacteroidota</taxon>
        <taxon>Flavobacteriia</taxon>
        <taxon>Flavobacteriales</taxon>
        <taxon>Flavobacteriaceae</taxon>
        <taxon>Flavobacterium</taxon>
    </lineage>
</organism>
<evidence type="ECO:0000313" key="2">
    <source>
        <dbReference type="Proteomes" id="UP001595885"/>
    </source>
</evidence>
<proteinExistence type="predicted"/>